<evidence type="ECO:0000259" key="1">
    <source>
        <dbReference type="Pfam" id="PF05368"/>
    </source>
</evidence>
<gene>
    <name evidence="2" type="ORF">EIZ62_13760</name>
</gene>
<sequence length="283" mass="29351">MTVLVTGSRGRVGSALIDLLHRAGVGVRAASARPADLDPPAGVVTAHCDLGDPLTFSAALDGVDSVFLYADPRHAEAFAAAARSAGVRHIVLLSSSSVLSPDAEVNAIAASHLRVERALAAASADGSFDVTYLQPGSFATNALHWAPAVRSTGSVDLPYPGAAGDPIHEADIAEVAYAVLGDDRLRGSSYVLTGPEVLTFAEQLGIIGRAAGRGIRVNTVTPEEWKASATPYMPAEFAEALLEYWKTCAAASPPLTRTVEEVTGRPPRGFARWAADHADAFGG</sequence>
<proteinExistence type="predicted"/>
<feature type="domain" description="NmrA-like" evidence="1">
    <location>
        <begin position="2"/>
        <end position="248"/>
    </location>
</feature>
<keyword evidence="3" id="KW-1185">Reference proteome</keyword>
<dbReference type="SUPFAM" id="SSF51735">
    <property type="entry name" value="NAD(P)-binding Rossmann-fold domains"/>
    <property type="match status" value="1"/>
</dbReference>
<dbReference type="Gene3D" id="3.40.50.720">
    <property type="entry name" value="NAD(P)-binding Rossmann-like Domain"/>
    <property type="match status" value="1"/>
</dbReference>
<dbReference type="PANTHER" id="PTHR43162:SF1">
    <property type="entry name" value="PRESTALK A DIFFERENTIATION PROTEIN A"/>
    <property type="match status" value="1"/>
</dbReference>
<dbReference type="EMBL" id="CP034279">
    <property type="protein sequence ID" value="QGV79202.1"/>
    <property type="molecule type" value="Genomic_DNA"/>
</dbReference>
<dbReference type="Pfam" id="PF05368">
    <property type="entry name" value="NmrA"/>
    <property type="match status" value="1"/>
</dbReference>
<name>A0A6I6FGK4_9ACTN</name>
<dbReference type="PANTHER" id="PTHR43162">
    <property type="match status" value="1"/>
</dbReference>
<dbReference type="AlphaFoldDB" id="A0A6I6FGK4"/>
<accession>A0A6I6FGK4</accession>
<protein>
    <submittedName>
        <fullName evidence="2">NmrA family transcriptional regulator</fullName>
    </submittedName>
</protein>
<dbReference type="KEGG" id="sfic:EIZ62_13760"/>
<evidence type="ECO:0000313" key="3">
    <source>
        <dbReference type="Proteomes" id="UP000422572"/>
    </source>
</evidence>
<dbReference type="Proteomes" id="UP000422572">
    <property type="component" value="Chromosome"/>
</dbReference>
<evidence type="ECO:0000313" key="2">
    <source>
        <dbReference type="EMBL" id="QGV79202.1"/>
    </source>
</evidence>
<reference evidence="2 3" key="1">
    <citation type="submission" date="2018-12" db="EMBL/GenBank/DDBJ databases">
        <title>Complete genome sequence of Streptomyces ficellus NRRL8067, the producer of ficellomycin, feldamycin and nojirimycin.</title>
        <authorList>
            <person name="Zhang H."/>
            <person name="Yue R."/>
            <person name="Liu Y."/>
            <person name="Li M."/>
            <person name="Mu H."/>
            <person name="Zhang J."/>
        </authorList>
    </citation>
    <scope>NUCLEOTIDE SEQUENCE [LARGE SCALE GENOMIC DNA]</scope>
    <source>
        <strain evidence="2 3">NRRL 8067</strain>
    </source>
</reference>
<dbReference type="InterPro" id="IPR051604">
    <property type="entry name" value="Ergot_Alk_Oxidoreductase"/>
</dbReference>
<dbReference type="OrthoDB" id="116343at2"/>
<dbReference type="InterPro" id="IPR036291">
    <property type="entry name" value="NAD(P)-bd_dom_sf"/>
</dbReference>
<organism evidence="2 3">
    <name type="scientific">Streptomyces ficellus</name>
    <dbReference type="NCBI Taxonomy" id="1977088"/>
    <lineage>
        <taxon>Bacteria</taxon>
        <taxon>Bacillati</taxon>
        <taxon>Actinomycetota</taxon>
        <taxon>Actinomycetes</taxon>
        <taxon>Kitasatosporales</taxon>
        <taxon>Streptomycetaceae</taxon>
        <taxon>Streptomyces</taxon>
    </lineage>
</organism>
<dbReference type="InterPro" id="IPR008030">
    <property type="entry name" value="NmrA-like"/>
</dbReference>
<dbReference type="RefSeq" id="WP_156692958.1">
    <property type="nucleotide sequence ID" value="NZ_CP034279.1"/>
</dbReference>